<dbReference type="InterPro" id="IPR029016">
    <property type="entry name" value="GAF-like_dom_sf"/>
</dbReference>
<sequence>MPVRGRHGTVPDVDQARVIPEEPDARTGPVVSGVLAGLRLDELLGEVQERLGQIVAARDRMQSLLDAVLAVAAGLELETTLRRIVQAAVDLVDARYGALGVLAPDGSISRFIDVGLHPGERETLGPPPTGKGLLGQLILDPEPLRLADLTAHPSSVGFPANHPPMHSFLGVPVRVRDSVYGNLYLTERIGGGEFTADDEVVLQALAAAAGIAVQNADLFEQGRVRQMWLEALGEVRGEVLAGAPDADVLRLVATRTLELTGSVAAVVLLGPDDDGCFRFASGAGAALGIPAGTFHPGAELEEVAESRNPVLAESPAAFLDGLGTGVPKGFGPSVAAPMRFGERVTGVLMALRAVDAEPYLPSAVPLLTSFAEQAALALDLAEKSRAQRQLDVYADRDRIARDLHDHVIQRLYATGLKLQSTARRAAHPDVQERIQQAVGELDETVREIRTSIFDLHTADQGDAGLRRRLLDTVEDVVADSGMASSVRTSGPVDTLVPVDLVPHVLAAVREATSNAVRHSGGRSVTVTLEAAADLVLQVVDDGTGLPDDVARSGLRNLADRAEELGGSLEVRRRPGGGTRLTWCAPLPEEYDGRSASAG</sequence>
<dbReference type="EMBL" id="BAABIC010000002">
    <property type="protein sequence ID" value="GAA4677846.1"/>
    <property type="molecule type" value="Genomic_DNA"/>
</dbReference>
<dbReference type="InterPro" id="IPR011712">
    <property type="entry name" value="Sig_transdc_His_kin_sub3_dim/P"/>
</dbReference>
<comment type="caution">
    <text evidence="6">The sequence shown here is derived from an EMBL/GenBank/DDBJ whole genome shotgun (WGS) entry which is preliminary data.</text>
</comment>
<dbReference type="Proteomes" id="UP001500325">
    <property type="component" value="Unassembled WGS sequence"/>
</dbReference>
<keyword evidence="1" id="KW-0808">Transferase</keyword>
<dbReference type="Pfam" id="PF07730">
    <property type="entry name" value="HisKA_3"/>
    <property type="match status" value="1"/>
</dbReference>
<dbReference type="InterPro" id="IPR003594">
    <property type="entry name" value="HATPase_dom"/>
</dbReference>
<evidence type="ECO:0000256" key="3">
    <source>
        <dbReference type="ARBA" id="ARBA00023012"/>
    </source>
</evidence>
<dbReference type="SMART" id="SM00065">
    <property type="entry name" value="GAF"/>
    <property type="match status" value="2"/>
</dbReference>
<keyword evidence="3" id="KW-0902">Two-component regulatory system</keyword>
<gene>
    <name evidence="6" type="ORF">GCM10023215_08330</name>
</gene>
<evidence type="ECO:0000313" key="6">
    <source>
        <dbReference type="EMBL" id="GAA4677846.1"/>
    </source>
</evidence>
<keyword evidence="2" id="KW-0418">Kinase</keyword>
<dbReference type="PANTHER" id="PTHR24421">
    <property type="entry name" value="NITRATE/NITRITE SENSOR PROTEIN NARX-RELATED"/>
    <property type="match status" value="1"/>
</dbReference>
<dbReference type="CDD" id="cd16917">
    <property type="entry name" value="HATPase_UhpB-NarQ-NarX-like"/>
    <property type="match status" value="1"/>
</dbReference>
<evidence type="ECO:0000259" key="5">
    <source>
        <dbReference type="SMART" id="SM00387"/>
    </source>
</evidence>
<dbReference type="Pfam" id="PF13185">
    <property type="entry name" value="GAF_2"/>
    <property type="match status" value="1"/>
</dbReference>
<accession>A0ABP8W101</accession>
<dbReference type="Gene3D" id="3.30.450.40">
    <property type="match status" value="2"/>
</dbReference>
<protein>
    <submittedName>
        <fullName evidence="6">GAF domain-containing protein</fullName>
    </submittedName>
</protein>
<organism evidence="6 7">
    <name type="scientific">Pseudonocardia yuanmonensis</name>
    <dbReference type="NCBI Taxonomy" id="1095914"/>
    <lineage>
        <taxon>Bacteria</taxon>
        <taxon>Bacillati</taxon>
        <taxon>Actinomycetota</taxon>
        <taxon>Actinomycetes</taxon>
        <taxon>Pseudonocardiales</taxon>
        <taxon>Pseudonocardiaceae</taxon>
        <taxon>Pseudonocardia</taxon>
    </lineage>
</organism>
<dbReference type="InterPro" id="IPR050482">
    <property type="entry name" value="Sensor_HK_TwoCompSys"/>
</dbReference>
<feature type="domain" description="GAF" evidence="4">
    <location>
        <begin position="245"/>
        <end position="388"/>
    </location>
</feature>
<dbReference type="SUPFAM" id="SSF55781">
    <property type="entry name" value="GAF domain-like"/>
    <property type="match status" value="2"/>
</dbReference>
<dbReference type="SMART" id="SM00387">
    <property type="entry name" value="HATPase_c"/>
    <property type="match status" value="1"/>
</dbReference>
<feature type="domain" description="Histidine kinase/HSP90-like ATPase" evidence="5">
    <location>
        <begin position="499"/>
        <end position="588"/>
    </location>
</feature>
<evidence type="ECO:0000256" key="1">
    <source>
        <dbReference type="ARBA" id="ARBA00022679"/>
    </source>
</evidence>
<dbReference type="Gene3D" id="1.20.5.1930">
    <property type="match status" value="1"/>
</dbReference>
<dbReference type="PANTHER" id="PTHR24421:SF56">
    <property type="entry name" value="OXYGEN SENSOR HISTIDINE KINASE RESPONSE REGULATOR DOST"/>
    <property type="match status" value="1"/>
</dbReference>
<dbReference type="Pfam" id="PF02518">
    <property type="entry name" value="HATPase_c"/>
    <property type="match status" value="1"/>
</dbReference>
<keyword evidence="7" id="KW-1185">Reference proteome</keyword>
<dbReference type="SUPFAM" id="SSF55874">
    <property type="entry name" value="ATPase domain of HSP90 chaperone/DNA topoisomerase II/histidine kinase"/>
    <property type="match status" value="1"/>
</dbReference>
<proteinExistence type="predicted"/>
<feature type="domain" description="GAF" evidence="4">
    <location>
        <begin position="76"/>
        <end position="223"/>
    </location>
</feature>
<dbReference type="InterPro" id="IPR036890">
    <property type="entry name" value="HATPase_C_sf"/>
</dbReference>
<reference evidence="7" key="1">
    <citation type="journal article" date="2019" name="Int. J. Syst. Evol. Microbiol.">
        <title>The Global Catalogue of Microorganisms (GCM) 10K type strain sequencing project: providing services to taxonomists for standard genome sequencing and annotation.</title>
        <authorList>
            <consortium name="The Broad Institute Genomics Platform"/>
            <consortium name="The Broad Institute Genome Sequencing Center for Infectious Disease"/>
            <person name="Wu L."/>
            <person name="Ma J."/>
        </authorList>
    </citation>
    <scope>NUCLEOTIDE SEQUENCE [LARGE SCALE GENOMIC DNA]</scope>
    <source>
        <strain evidence="7">JCM 18055</strain>
    </source>
</reference>
<evidence type="ECO:0000313" key="7">
    <source>
        <dbReference type="Proteomes" id="UP001500325"/>
    </source>
</evidence>
<evidence type="ECO:0000259" key="4">
    <source>
        <dbReference type="SMART" id="SM00065"/>
    </source>
</evidence>
<name>A0ABP8W101_9PSEU</name>
<evidence type="ECO:0000256" key="2">
    <source>
        <dbReference type="ARBA" id="ARBA00022777"/>
    </source>
</evidence>
<dbReference type="InterPro" id="IPR003018">
    <property type="entry name" value="GAF"/>
</dbReference>
<dbReference type="Pfam" id="PF01590">
    <property type="entry name" value="GAF"/>
    <property type="match status" value="1"/>
</dbReference>
<dbReference type="Gene3D" id="3.30.565.10">
    <property type="entry name" value="Histidine kinase-like ATPase, C-terminal domain"/>
    <property type="match status" value="1"/>
</dbReference>